<accession>A0A6J3MIX2</accession>
<feature type="region of interest" description="Disordered" evidence="1">
    <location>
        <begin position="1"/>
        <end position="51"/>
    </location>
</feature>
<dbReference type="AlphaFoldDB" id="A0A6J3MIX2"/>
<evidence type="ECO:0000313" key="2">
    <source>
        <dbReference type="Proteomes" id="UP000504637"/>
    </source>
</evidence>
<feature type="compositionally biased region" description="Basic and acidic residues" evidence="1">
    <location>
        <begin position="18"/>
        <end position="33"/>
    </location>
</feature>
<reference evidence="3" key="1">
    <citation type="submission" date="2020-01" db="EMBL/GenBank/DDBJ databases">
        <authorList>
            <consortium name="DOE Joint Genome Institute"/>
            <person name="Haridas S."/>
            <person name="Albert R."/>
            <person name="Binder M."/>
            <person name="Bloem J."/>
            <person name="Labutti K."/>
            <person name="Salamov A."/>
            <person name="Andreopoulos B."/>
            <person name="Baker S.E."/>
            <person name="Barry K."/>
            <person name="Bills G."/>
            <person name="Bluhm B.H."/>
            <person name="Cannon C."/>
            <person name="Castanera R."/>
            <person name="Culley D.E."/>
            <person name="Daum C."/>
            <person name="Ezra D."/>
            <person name="Gonzalez J.B."/>
            <person name="Henrissat B."/>
            <person name="Kuo A."/>
            <person name="Liang C."/>
            <person name="Lipzen A."/>
            <person name="Lutzoni F."/>
            <person name="Magnuson J."/>
            <person name="Mondo S."/>
            <person name="Nolan M."/>
            <person name="Ohm R."/>
            <person name="Pangilinan J."/>
            <person name="Park H.-J."/>
            <person name="Ramirez L."/>
            <person name="Alfaro M."/>
            <person name="Sun H."/>
            <person name="Tritt A."/>
            <person name="Yoshinaga Y."/>
            <person name="Zwiers L.-H."/>
            <person name="Turgeon B.G."/>
            <person name="Goodwin S.B."/>
            <person name="Spatafora J.W."/>
            <person name="Crous P.W."/>
            <person name="Grigoriev I.V."/>
        </authorList>
    </citation>
    <scope>NUCLEOTIDE SEQUENCE</scope>
    <source>
        <strain evidence="3">CBS 342.82</strain>
    </source>
</reference>
<reference evidence="3" key="3">
    <citation type="submission" date="2025-08" db="UniProtKB">
        <authorList>
            <consortium name="RefSeq"/>
        </authorList>
    </citation>
    <scope>IDENTIFICATION</scope>
    <source>
        <strain evidence="3">CBS 342.82</strain>
    </source>
</reference>
<dbReference type="OrthoDB" id="4167490at2759"/>
<evidence type="ECO:0000256" key="1">
    <source>
        <dbReference type="SAM" id="MobiDB-lite"/>
    </source>
</evidence>
<evidence type="ECO:0000313" key="3">
    <source>
        <dbReference type="RefSeq" id="XP_033464902.1"/>
    </source>
</evidence>
<keyword evidence="2" id="KW-1185">Reference proteome</keyword>
<gene>
    <name evidence="3" type="ORF">K489DRAFT_376026</name>
</gene>
<dbReference type="RefSeq" id="XP_033464902.1">
    <property type="nucleotide sequence ID" value="XM_033603818.1"/>
</dbReference>
<name>A0A6J3MIX2_9PEZI</name>
<protein>
    <submittedName>
        <fullName evidence="3">Uncharacterized protein</fullName>
    </submittedName>
</protein>
<proteinExistence type="predicted"/>
<dbReference type="GeneID" id="54361618"/>
<reference evidence="3" key="2">
    <citation type="submission" date="2020-04" db="EMBL/GenBank/DDBJ databases">
        <authorList>
            <consortium name="NCBI Genome Project"/>
        </authorList>
    </citation>
    <scope>NUCLEOTIDE SEQUENCE</scope>
    <source>
        <strain evidence="3">CBS 342.82</strain>
    </source>
</reference>
<dbReference type="Proteomes" id="UP000504637">
    <property type="component" value="Unplaced"/>
</dbReference>
<feature type="compositionally biased region" description="Polar residues" evidence="1">
    <location>
        <begin position="37"/>
        <end position="51"/>
    </location>
</feature>
<sequence length="324" mass="36913">MSRDATWTPIKVRGKRRGQPEEKLRSHKVRDPVPRSWRTTLQGPSDVTQPVSHTCSRGQLKRHENVHLVPLELLPVELLHLIFELSSNLNLPLASRTLAVALSDSQHLQLRLVSRLLSPVLGESHLEATATDITNATRLLDSRFMTWAKFTEWLLRQQLKQYMQAVDGAKNVEALSRLWSMLRPCLRLPPPQKLLRPPFTRDKIKFLDLLTRHVDDFSFFSPFYHELARDGLLQAISRGATEAVPLFFRMGMKSDTEMLRVAVQNTKCEIGVIEMILIHPGDVDSLDLLDIELHNLMDRAESGRGGALKELIATAQRHREIADP</sequence>
<organism evidence="3">
    <name type="scientific">Dissoconium aciculare CBS 342.82</name>
    <dbReference type="NCBI Taxonomy" id="1314786"/>
    <lineage>
        <taxon>Eukaryota</taxon>
        <taxon>Fungi</taxon>
        <taxon>Dikarya</taxon>
        <taxon>Ascomycota</taxon>
        <taxon>Pezizomycotina</taxon>
        <taxon>Dothideomycetes</taxon>
        <taxon>Dothideomycetidae</taxon>
        <taxon>Mycosphaerellales</taxon>
        <taxon>Dissoconiaceae</taxon>
        <taxon>Dissoconium</taxon>
    </lineage>
</organism>